<evidence type="ECO:0000313" key="9">
    <source>
        <dbReference type="EMBL" id="MFC4692061.1"/>
    </source>
</evidence>
<dbReference type="CDD" id="cd14014">
    <property type="entry name" value="STKc_PknB_like"/>
    <property type="match status" value="1"/>
</dbReference>
<keyword evidence="10" id="KW-1185">Reference proteome</keyword>
<dbReference type="Pfam" id="PF00069">
    <property type="entry name" value="Pkinase"/>
    <property type="match status" value="1"/>
</dbReference>
<keyword evidence="4" id="KW-0547">Nucleotide-binding</keyword>
<dbReference type="SMART" id="SM00220">
    <property type="entry name" value="S_TKc"/>
    <property type="match status" value="1"/>
</dbReference>
<protein>
    <recommendedName>
        <fullName evidence="1">non-specific serine/threonine protein kinase</fullName>
        <ecNumber evidence="1">2.7.11.1</ecNumber>
    </recommendedName>
</protein>
<evidence type="ECO:0000256" key="3">
    <source>
        <dbReference type="ARBA" id="ARBA00022679"/>
    </source>
</evidence>
<dbReference type="GO" id="GO:0004674">
    <property type="term" value="F:protein serine/threonine kinase activity"/>
    <property type="evidence" value="ECO:0007669"/>
    <property type="project" value="UniProtKB-EC"/>
</dbReference>
<evidence type="ECO:0000313" key="10">
    <source>
        <dbReference type="Proteomes" id="UP001596025"/>
    </source>
</evidence>
<sequence length="374" mass="39389">MVQSRGRSVVERRQRVGAGSTVREDEEVSEAAVRGGMGSRRDLPASIAGYQVLAELGAGGMGTVYLVRHPRIGRLEALKVISPALAADPEFRKRFLREAELAASVEARGVVPVYDRNESDGRLYLTMRYVDGVDLGHLLLTSPRPSVEDALTGLAQVAGALDAVHRGGLVHRDVKPSNVLLAGGRFEAAPGAEVQWFLTDFGIARRLDQTTDLTGRAFLGTVPYTAPERFSGAPATPASDVYSFSCLAYEVLIGHPPFGRTAGQVLSAHAGRRAPEDDAALAPGLRAALQAGLASRPEDRPGTATELVAAMQRSDAAGGWATATPGPAPVSEPAEDAATLATTGCGTLPVAGPPPPRGRPRLWRRVARAFNPTL</sequence>
<keyword evidence="3 9" id="KW-0808">Transferase</keyword>
<dbReference type="EC" id="2.7.11.1" evidence="1"/>
<keyword evidence="2" id="KW-0723">Serine/threonine-protein kinase</keyword>
<dbReference type="Proteomes" id="UP001596025">
    <property type="component" value="Unassembled WGS sequence"/>
</dbReference>
<evidence type="ECO:0000256" key="5">
    <source>
        <dbReference type="ARBA" id="ARBA00022777"/>
    </source>
</evidence>
<dbReference type="InterPro" id="IPR000719">
    <property type="entry name" value="Prot_kinase_dom"/>
</dbReference>
<dbReference type="EMBL" id="JBHSGR010000001">
    <property type="protein sequence ID" value="MFC4692061.1"/>
    <property type="molecule type" value="Genomic_DNA"/>
</dbReference>
<evidence type="ECO:0000259" key="8">
    <source>
        <dbReference type="PROSITE" id="PS50011"/>
    </source>
</evidence>
<dbReference type="Gene3D" id="3.30.200.20">
    <property type="entry name" value="Phosphorylase Kinase, domain 1"/>
    <property type="match status" value="1"/>
</dbReference>
<evidence type="ECO:0000256" key="4">
    <source>
        <dbReference type="ARBA" id="ARBA00022741"/>
    </source>
</evidence>
<feature type="region of interest" description="Disordered" evidence="7">
    <location>
        <begin position="315"/>
        <end position="337"/>
    </location>
</feature>
<name>A0ABV9LE40_9ACTN</name>
<dbReference type="SUPFAM" id="SSF56112">
    <property type="entry name" value="Protein kinase-like (PK-like)"/>
    <property type="match status" value="1"/>
</dbReference>
<keyword evidence="5 9" id="KW-0418">Kinase</keyword>
<dbReference type="InterPro" id="IPR008271">
    <property type="entry name" value="Ser/Thr_kinase_AS"/>
</dbReference>
<dbReference type="InterPro" id="IPR011009">
    <property type="entry name" value="Kinase-like_dom_sf"/>
</dbReference>
<proteinExistence type="predicted"/>
<dbReference type="PROSITE" id="PS50011">
    <property type="entry name" value="PROTEIN_KINASE_DOM"/>
    <property type="match status" value="1"/>
</dbReference>
<dbReference type="Gene3D" id="1.10.510.10">
    <property type="entry name" value="Transferase(Phosphotransferase) domain 1"/>
    <property type="match status" value="1"/>
</dbReference>
<organism evidence="9 10">
    <name type="scientific">Geodermatophilus arenarius</name>
    <dbReference type="NCBI Taxonomy" id="1137990"/>
    <lineage>
        <taxon>Bacteria</taxon>
        <taxon>Bacillati</taxon>
        <taxon>Actinomycetota</taxon>
        <taxon>Actinomycetes</taxon>
        <taxon>Geodermatophilales</taxon>
        <taxon>Geodermatophilaceae</taxon>
        <taxon>Geodermatophilus</taxon>
    </lineage>
</organism>
<feature type="compositionally biased region" description="Low complexity" evidence="7">
    <location>
        <begin position="316"/>
        <end position="325"/>
    </location>
</feature>
<comment type="caution">
    <text evidence="9">The sequence shown here is derived from an EMBL/GenBank/DDBJ whole genome shotgun (WGS) entry which is preliminary data.</text>
</comment>
<reference evidence="10" key="1">
    <citation type="journal article" date="2019" name="Int. J. Syst. Evol. Microbiol.">
        <title>The Global Catalogue of Microorganisms (GCM) 10K type strain sequencing project: providing services to taxonomists for standard genome sequencing and annotation.</title>
        <authorList>
            <consortium name="The Broad Institute Genomics Platform"/>
            <consortium name="The Broad Institute Genome Sequencing Center for Infectious Disease"/>
            <person name="Wu L."/>
            <person name="Ma J."/>
        </authorList>
    </citation>
    <scope>NUCLEOTIDE SEQUENCE [LARGE SCALE GENOMIC DNA]</scope>
    <source>
        <strain evidence="10">CCUG 62763</strain>
    </source>
</reference>
<dbReference type="PANTHER" id="PTHR43289:SF6">
    <property type="entry name" value="SERINE_THREONINE-PROTEIN KINASE NEKL-3"/>
    <property type="match status" value="1"/>
</dbReference>
<dbReference type="RefSeq" id="WP_387985445.1">
    <property type="nucleotide sequence ID" value="NZ_JBHSGR010000001.1"/>
</dbReference>
<feature type="region of interest" description="Disordered" evidence="7">
    <location>
        <begin position="1"/>
        <end position="37"/>
    </location>
</feature>
<evidence type="ECO:0000256" key="6">
    <source>
        <dbReference type="ARBA" id="ARBA00022840"/>
    </source>
</evidence>
<evidence type="ECO:0000256" key="7">
    <source>
        <dbReference type="SAM" id="MobiDB-lite"/>
    </source>
</evidence>
<dbReference type="PANTHER" id="PTHR43289">
    <property type="entry name" value="MITOGEN-ACTIVATED PROTEIN KINASE KINASE KINASE 20-RELATED"/>
    <property type="match status" value="1"/>
</dbReference>
<evidence type="ECO:0000256" key="2">
    <source>
        <dbReference type="ARBA" id="ARBA00022527"/>
    </source>
</evidence>
<dbReference type="PROSITE" id="PS00108">
    <property type="entry name" value="PROTEIN_KINASE_ST"/>
    <property type="match status" value="1"/>
</dbReference>
<feature type="domain" description="Protein kinase" evidence="8">
    <location>
        <begin position="50"/>
        <end position="312"/>
    </location>
</feature>
<evidence type="ECO:0000256" key="1">
    <source>
        <dbReference type="ARBA" id="ARBA00012513"/>
    </source>
</evidence>
<accession>A0ABV9LE40</accession>
<keyword evidence="6" id="KW-0067">ATP-binding</keyword>
<gene>
    <name evidence="9" type="ORF">ACFO3M_01535</name>
</gene>